<dbReference type="InterPro" id="IPR039065">
    <property type="entry name" value="AcoX-like"/>
</dbReference>
<dbReference type="AlphaFoldDB" id="A0AA43ZRR0"/>
<dbReference type="GO" id="GO:0003951">
    <property type="term" value="F:NAD+ kinase activity"/>
    <property type="evidence" value="ECO:0007669"/>
    <property type="project" value="InterPro"/>
</dbReference>
<dbReference type="InterPro" id="IPR011386">
    <property type="entry name" value="Put_ATP-NAD_kin"/>
</dbReference>
<dbReference type="Pfam" id="PF20143">
    <property type="entry name" value="NAD_kinase_C"/>
    <property type="match status" value="1"/>
</dbReference>
<reference evidence="3" key="1">
    <citation type="submission" date="2023-07" db="EMBL/GenBank/DDBJ databases">
        <title>Between Cages and Wild: Unraveling the Impact of Captivity on Animal Microbiomes and Antimicrobial Resistance.</title>
        <authorList>
            <person name="Schmartz G.P."/>
            <person name="Rehner J."/>
            <person name="Schuff M.J."/>
            <person name="Becker S.L."/>
            <person name="Kravczyk M."/>
            <person name="Gurevich A."/>
            <person name="Francke R."/>
            <person name="Mueller R."/>
            <person name="Keller V."/>
            <person name="Keller A."/>
        </authorList>
    </citation>
    <scope>NUCLEOTIDE SEQUENCE</scope>
    <source>
        <strain evidence="3">S39M_St_73</strain>
    </source>
</reference>
<protein>
    <submittedName>
        <fullName evidence="3">ATP-NAD kinase family protein</fullName>
    </submittedName>
</protein>
<keyword evidence="4" id="KW-1185">Reference proteome</keyword>
<gene>
    <name evidence="3" type="ORF">Q4F26_03685</name>
</gene>
<dbReference type="InterPro" id="IPR016064">
    <property type="entry name" value="NAD/diacylglycerol_kinase_sf"/>
</dbReference>
<dbReference type="GO" id="GO:0006741">
    <property type="term" value="P:NADP+ biosynthetic process"/>
    <property type="evidence" value="ECO:0007669"/>
    <property type="project" value="InterPro"/>
</dbReference>
<dbReference type="InterPro" id="IPR017438">
    <property type="entry name" value="ATP-NAD_kinase_N"/>
</dbReference>
<name>A0AA43ZRR0_9LACT</name>
<dbReference type="SUPFAM" id="SSF111331">
    <property type="entry name" value="NAD kinase/diacylglycerol kinase-like"/>
    <property type="match status" value="1"/>
</dbReference>
<dbReference type="Pfam" id="PF01513">
    <property type="entry name" value="NAD_kinase"/>
    <property type="match status" value="1"/>
</dbReference>
<dbReference type="PIRSF" id="PIRSF016907">
    <property type="entry name" value="Kin_ATP-NAD"/>
    <property type="match status" value="1"/>
</dbReference>
<comment type="caution">
    <text evidence="3">The sequence shown here is derived from an EMBL/GenBank/DDBJ whole genome shotgun (WGS) entry which is preliminary data.</text>
</comment>
<evidence type="ECO:0000313" key="4">
    <source>
        <dbReference type="Proteomes" id="UP001171751"/>
    </source>
</evidence>
<dbReference type="EMBL" id="JAUNQW010000011">
    <property type="protein sequence ID" value="MDO5457425.1"/>
    <property type="molecule type" value="Genomic_DNA"/>
</dbReference>
<keyword evidence="3" id="KW-0418">Kinase</keyword>
<accession>A0AA43ZRR0</accession>
<evidence type="ECO:0000313" key="3">
    <source>
        <dbReference type="EMBL" id="MDO5457425.1"/>
    </source>
</evidence>
<keyword evidence="2" id="KW-0067">ATP-binding</keyword>
<keyword evidence="3" id="KW-0808">Transferase</keyword>
<dbReference type="Gene3D" id="3.40.50.10330">
    <property type="entry name" value="Probable inorganic polyphosphate/atp-NAD kinase, domain 1"/>
    <property type="match status" value="1"/>
</dbReference>
<dbReference type="GO" id="GO:0051287">
    <property type="term" value="F:NAD binding"/>
    <property type="evidence" value="ECO:0007669"/>
    <property type="project" value="UniProtKB-ARBA"/>
</dbReference>
<organism evidence="3 4">
    <name type="scientific">Atopococcus tabaci</name>
    <dbReference type="NCBI Taxonomy" id="269774"/>
    <lineage>
        <taxon>Bacteria</taxon>
        <taxon>Bacillati</taxon>
        <taxon>Bacillota</taxon>
        <taxon>Bacilli</taxon>
        <taxon>Lactobacillales</taxon>
        <taxon>Carnobacteriaceae</taxon>
        <taxon>Atopococcus</taxon>
    </lineage>
</organism>
<dbReference type="PANTHER" id="PTHR40697:SF2">
    <property type="entry name" value="ATP-NAD KINASE-RELATED"/>
    <property type="match status" value="1"/>
</dbReference>
<dbReference type="PANTHER" id="PTHR40697">
    <property type="entry name" value="ACETOIN CATABOLISM PROTEIN X"/>
    <property type="match status" value="1"/>
</dbReference>
<dbReference type="Proteomes" id="UP001171751">
    <property type="component" value="Unassembled WGS sequence"/>
</dbReference>
<dbReference type="InterPro" id="IPR002504">
    <property type="entry name" value="NADK"/>
</dbReference>
<proteinExistence type="predicted"/>
<evidence type="ECO:0000256" key="1">
    <source>
        <dbReference type="ARBA" id="ARBA00022741"/>
    </source>
</evidence>
<evidence type="ECO:0000256" key="2">
    <source>
        <dbReference type="ARBA" id="ARBA00022840"/>
    </source>
</evidence>
<sequence>MKKLGLIINPIAGMGGKVGLKGSDGKEVIEKARELGAEPESGIKALKALKKLEPLKDNLIVYVANGPMGEDVVKESNLNYEVVYEVGEETNPEDTEKLAKQFLDRGVDLILFAGGDGTARNITAAVGLDIPALGIPAGVKIHSPVYGRSPENAGEMAYKYLSGADVEVQEEEVIDIEEEAFRRDEIITEIYGYLNVPYDTSHMQNLKSISPQSDTEAQLSAALNVLDNMEDGYYYIIGSGSTNARILEELDLPVTMLGVDIIKDKKLIAKDVNESEIIEIIKGHPTKLVVTPMGGQGYILGRGNQQLSANVLRELNKKDIIIIASPGKMDGLGSNPLLIYTGDEEIDQAFSGYYSVIVGYGQYRMQKAVQA</sequence>
<dbReference type="GO" id="GO:0005524">
    <property type="term" value="F:ATP binding"/>
    <property type="evidence" value="ECO:0007669"/>
    <property type="project" value="UniProtKB-KW"/>
</dbReference>
<keyword evidence="1" id="KW-0547">Nucleotide-binding</keyword>